<dbReference type="Pfam" id="PF02519">
    <property type="entry name" value="Auxin_inducible"/>
    <property type="match status" value="1"/>
</dbReference>
<name>A0A8J5KWD6_ZINOF</name>
<dbReference type="InterPro" id="IPR003676">
    <property type="entry name" value="SAUR_fam"/>
</dbReference>
<dbReference type="PANTHER" id="PTHR31374:SF304">
    <property type="entry name" value="OS04G0537100 PROTEIN"/>
    <property type="match status" value="1"/>
</dbReference>
<protein>
    <recommendedName>
        <fullName evidence="4">SAUR family protein</fullName>
    </recommendedName>
</protein>
<evidence type="ECO:0008006" key="4">
    <source>
        <dbReference type="Google" id="ProtNLM"/>
    </source>
</evidence>
<dbReference type="Proteomes" id="UP000734854">
    <property type="component" value="Unassembled WGS sequence"/>
</dbReference>
<evidence type="ECO:0000313" key="2">
    <source>
        <dbReference type="EMBL" id="KAG6501863.1"/>
    </source>
</evidence>
<proteinExistence type="inferred from homology"/>
<gene>
    <name evidence="2" type="ORF">ZIOFF_041747</name>
</gene>
<organism evidence="2 3">
    <name type="scientific">Zingiber officinale</name>
    <name type="common">Ginger</name>
    <name type="synonym">Amomum zingiber</name>
    <dbReference type="NCBI Taxonomy" id="94328"/>
    <lineage>
        <taxon>Eukaryota</taxon>
        <taxon>Viridiplantae</taxon>
        <taxon>Streptophyta</taxon>
        <taxon>Embryophyta</taxon>
        <taxon>Tracheophyta</taxon>
        <taxon>Spermatophyta</taxon>
        <taxon>Magnoliopsida</taxon>
        <taxon>Liliopsida</taxon>
        <taxon>Zingiberales</taxon>
        <taxon>Zingiberaceae</taxon>
        <taxon>Zingiber</taxon>
    </lineage>
</organism>
<evidence type="ECO:0000313" key="3">
    <source>
        <dbReference type="Proteomes" id="UP000734854"/>
    </source>
</evidence>
<evidence type="ECO:0000256" key="1">
    <source>
        <dbReference type="ARBA" id="ARBA00006974"/>
    </source>
</evidence>
<dbReference type="GO" id="GO:0009733">
    <property type="term" value="P:response to auxin"/>
    <property type="evidence" value="ECO:0007669"/>
    <property type="project" value="InterPro"/>
</dbReference>
<accession>A0A8J5KWD6</accession>
<dbReference type="AlphaFoldDB" id="A0A8J5KWD6"/>
<comment type="caution">
    <text evidence="2">The sequence shown here is derived from an EMBL/GenBank/DDBJ whole genome shotgun (WGS) entry which is preliminary data.</text>
</comment>
<dbReference type="PANTHER" id="PTHR31374">
    <property type="entry name" value="AUXIN-INDUCED PROTEIN-LIKE-RELATED"/>
    <property type="match status" value="1"/>
</dbReference>
<dbReference type="EMBL" id="JACMSC010000011">
    <property type="protein sequence ID" value="KAG6501863.1"/>
    <property type="molecule type" value="Genomic_DNA"/>
</dbReference>
<comment type="similarity">
    <text evidence="1">Belongs to the ARG7 family.</text>
</comment>
<keyword evidence="3" id="KW-1185">Reference proteome</keyword>
<reference evidence="2 3" key="1">
    <citation type="submission" date="2020-08" db="EMBL/GenBank/DDBJ databases">
        <title>Plant Genome Project.</title>
        <authorList>
            <person name="Zhang R.-G."/>
        </authorList>
    </citation>
    <scope>NUCLEOTIDE SEQUENCE [LARGE SCALE GENOMIC DNA]</scope>
    <source>
        <tissue evidence="2">Rhizome</tissue>
    </source>
</reference>
<sequence>MKRHRGFRLGRCLGRVWRRLFRRRHKHYLRLDRAAGSFLQSSRLSQTSKTTSKFRHWGLLLTRRFRRNQTGAEATLLAEEPEGGPTPKGHLAVYVGCERYTVPVIYFNHPLFGELLREAEEEFGFHHTGGITLPCPTARFEDVRNRIAADSDRSRPQVLLDDRVDNKLSTGLLAHSSSYGGGQVKELYKFGCLLAHADRDETAGTEIGFDRTNHVTLGPVWCFTWQTWLVRALTTVIFLFVPRLPSDALGTPRCASMAGNHSQMDNAQL</sequence>